<feature type="binding site" evidence="7">
    <location>
        <position position="100"/>
    </location>
    <ligand>
        <name>S-adenosyl-L-methionine</name>
        <dbReference type="ChEBI" id="CHEBI:59789"/>
    </ligand>
</feature>
<evidence type="ECO:0000313" key="8">
    <source>
        <dbReference type="EMBL" id="MBM7799605.1"/>
    </source>
</evidence>
<comment type="catalytic activity">
    <reaction evidence="1 7">
        <text>guanosine(46) in tRNA + S-adenosyl-L-methionine = N(7)-methylguanosine(46) in tRNA + S-adenosyl-L-homocysteine</text>
        <dbReference type="Rhea" id="RHEA:42708"/>
        <dbReference type="Rhea" id="RHEA-COMP:10188"/>
        <dbReference type="Rhea" id="RHEA-COMP:10189"/>
        <dbReference type="ChEBI" id="CHEBI:57856"/>
        <dbReference type="ChEBI" id="CHEBI:59789"/>
        <dbReference type="ChEBI" id="CHEBI:74269"/>
        <dbReference type="ChEBI" id="CHEBI:74480"/>
        <dbReference type="EC" id="2.1.1.33"/>
    </reaction>
</comment>
<evidence type="ECO:0000256" key="2">
    <source>
        <dbReference type="ARBA" id="ARBA00003015"/>
    </source>
</evidence>
<evidence type="ECO:0000313" key="9">
    <source>
        <dbReference type="Proteomes" id="UP000704762"/>
    </source>
</evidence>
<feature type="binding site" evidence="7">
    <location>
        <begin position="222"/>
        <end position="225"/>
    </location>
    <ligand>
        <name>substrate</name>
    </ligand>
</feature>
<evidence type="ECO:0000256" key="5">
    <source>
        <dbReference type="ARBA" id="ARBA00022691"/>
    </source>
</evidence>
<name>A0ABS2RKR3_9ACTN</name>
<dbReference type="PANTHER" id="PTHR23417">
    <property type="entry name" value="3-DEOXY-D-MANNO-OCTULOSONIC-ACID TRANSFERASE/TRNA GUANINE-N 7 - -METHYLTRANSFERASE"/>
    <property type="match status" value="1"/>
</dbReference>
<dbReference type="HAMAP" id="MF_01057">
    <property type="entry name" value="tRNA_methyltr_TrmB"/>
    <property type="match status" value="1"/>
</dbReference>
<dbReference type="EMBL" id="JAFBCF010000001">
    <property type="protein sequence ID" value="MBM7799605.1"/>
    <property type="molecule type" value="Genomic_DNA"/>
</dbReference>
<comment type="function">
    <text evidence="2 7">Catalyzes the formation of N(7)-methylguanine at position 46 (m7G46) in tRNA.</text>
</comment>
<keyword evidence="3 7" id="KW-0489">Methyltransferase</keyword>
<dbReference type="NCBIfam" id="TIGR00091">
    <property type="entry name" value="tRNA (guanosine(46)-N7)-methyltransferase TrmB"/>
    <property type="match status" value="1"/>
</dbReference>
<gene>
    <name evidence="7" type="primary">trmB</name>
    <name evidence="8" type="ORF">JOE57_002526</name>
</gene>
<feature type="binding site" evidence="7">
    <location>
        <position position="154"/>
    </location>
    <ligand>
        <name>substrate</name>
    </ligand>
</feature>
<dbReference type="EC" id="2.1.1.33" evidence="7"/>
<keyword evidence="6 7" id="KW-0819">tRNA processing</keyword>
<dbReference type="Gene3D" id="3.40.50.150">
    <property type="entry name" value="Vaccinia Virus protein VP39"/>
    <property type="match status" value="1"/>
</dbReference>
<proteinExistence type="inferred from homology"/>
<dbReference type="Proteomes" id="UP000704762">
    <property type="component" value="Unassembled WGS sequence"/>
</dbReference>
<feature type="binding site" evidence="7">
    <location>
        <position position="186"/>
    </location>
    <ligand>
        <name>substrate</name>
    </ligand>
</feature>
<protein>
    <recommendedName>
        <fullName evidence="7">tRNA (guanine-N(7)-)-methyltransferase</fullName>
        <ecNumber evidence="7">2.1.1.33</ecNumber>
    </recommendedName>
    <alternativeName>
        <fullName evidence="7">tRNA (guanine(46)-N(7))-methyltransferase</fullName>
    </alternativeName>
    <alternativeName>
        <fullName evidence="7">tRNA(m7G46)-methyltransferase</fullName>
    </alternativeName>
</protein>
<dbReference type="Pfam" id="PF02390">
    <property type="entry name" value="Methyltransf_4"/>
    <property type="match status" value="1"/>
</dbReference>
<feature type="binding site" evidence="7">
    <location>
        <position position="127"/>
    </location>
    <ligand>
        <name>S-adenosyl-L-methionine</name>
        <dbReference type="ChEBI" id="CHEBI:59789"/>
    </ligand>
</feature>
<evidence type="ECO:0000256" key="6">
    <source>
        <dbReference type="ARBA" id="ARBA00022694"/>
    </source>
</evidence>
<keyword evidence="5 7" id="KW-0949">S-adenosyl-L-methionine</keyword>
<dbReference type="InterPro" id="IPR055361">
    <property type="entry name" value="tRNA_methyltr_TrmB_bact"/>
</dbReference>
<comment type="pathway">
    <text evidence="7">tRNA modification; N(7)-methylguanine-tRNA biosynthesis.</text>
</comment>
<sequence>MTPISQANGTRVQRDVVSFVRRSTRMTPKQRRSWEAHHDDFVLNLPQGATDTSIAPDAQVNLAAAFGREAPLIVEIGPGMGESLVPMAQARPNHNVLAFEVYQPAVARIMAKLAEQQVGNVRIIRANAVEGLERLLQPGQLDELWTFFPDPWPKSRHHKRRLVTTPFADLVASRLRPGGQWRLATDWQDYALQMRAVLDSHPAFDNDCAAGWAPRWPQRPMTKFEQRGIDAGRHIYDLAYRRR</sequence>
<dbReference type="InterPro" id="IPR029063">
    <property type="entry name" value="SAM-dependent_MTases_sf"/>
</dbReference>
<feature type="binding site" evidence="7">
    <location>
        <position position="75"/>
    </location>
    <ligand>
        <name>S-adenosyl-L-methionine</name>
        <dbReference type="ChEBI" id="CHEBI:59789"/>
    </ligand>
</feature>
<dbReference type="InterPro" id="IPR003358">
    <property type="entry name" value="tRNA_(Gua-N-7)_MeTrfase_Trmb"/>
</dbReference>
<keyword evidence="9" id="KW-1185">Reference proteome</keyword>
<dbReference type="SUPFAM" id="SSF53335">
    <property type="entry name" value="S-adenosyl-L-methionine-dependent methyltransferases"/>
    <property type="match status" value="1"/>
</dbReference>
<evidence type="ECO:0000256" key="7">
    <source>
        <dbReference type="HAMAP-Rule" id="MF_01057"/>
    </source>
</evidence>
<feature type="binding site" evidence="7">
    <location>
        <position position="150"/>
    </location>
    <ligand>
        <name>S-adenosyl-L-methionine</name>
        <dbReference type="ChEBI" id="CHEBI:59789"/>
    </ligand>
</feature>
<accession>A0ABS2RKR3</accession>
<dbReference type="CDD" id="cd02440">
    <property type="entry name" value="AdoMet_MTases"/>
    <property type="match status" value="1"/>
</dbReference>
<dbReference type="GO" id="GO:0008176">
    <property type="term" value="F:tRNA (guanine(46)-N7)-methyltransferase activity"/>
    <property type="evidence" value="ECO:0007669"/>
    <property type="project" value="UniProtKB-EC"/>
</dbReference>
<keyword evidence="4 7" id="KW-0808">Transferase</keyword>
<organism evidence="8 9">
    <name type="scientific">Microlunatus panaciterrae</name>
    <dbReference type="NCBI Taxonomy" id="400768"/>
    <lineage>
        <taxon>Bacteria</taxon>
        <taxon>Bacillati</taxon>
        <taxon>Actinomycetota</taxon>
        <taxon>Actinomycetes</taxon>
        <taxon>Propionibacteriales</taxon>
        <taxon>Propionibacteriaceae</taxon>
        <taxon>Microlunatus</taxon>
    </lineage>
</organism>
<evidence type="ECO:0000256" key="1">
    <source>
        <dbReference type="ARBA" id="ARBA00000142"/>
    </source>
</evidence>
<dbReference type="PANTHER" id="PTHR23417:SF14">
    <property type="entry name" value="PENTACOTRIPEPTIDE-REPEAT REGION OF PRORP DOMAIN-CONTAINING PROTEIN"/>
    <property type="match status" value="1"/>
</dbReference>
<reference evidence="8 9" key="1">
    <citation type="submission" date="2021-01" db="EMBL/GenBank/DDBJ databases">
        <title>Sequencing the genomes of 1000 actinobacteria strains.</title>
        <authorList>
            <person name="Klenk H.-P."/>
        </authorList>
    </citation>
    <scope>NUCLEOTIDE SEQUENCE [LARGE SCALE GENOMIC DNA]</scope>
    <source>
        <strain evidence="8 9">DSM 18662</strain>
    </source>
</reference>
<comment type="caution">
    <text evidence="8">The sequence shown here is derived from an EMBL/GenBank/DDBJ whole genome shotgun (WGS) entry which is preliminary data.</text>
</comment>
<comment type="similarity">
    <text evidence="7">Belongs to the class I-like SAM-binding methyltransferase superfamily. TrmB family.</text>
</comment>
<evidence type="ECO:0000256" key="4">
    <source>
        <dbReference type="ARBA" id="ARBA00022679"/>
    </source>
</evidence>
<evidence type="ECO:0000256" key="3">
    <source>
        <dbReference type="ARBA" id="ARBA00022603"/>
    </source>
</evidence>
<dbReference type="PROSITE" id="PS51625">
    <property type="entry name" value="SAM_MT_TRMB"/>
    <property type="match status" value="1"/>
</dbReference>
<dbReference type="RefSeq" id="WP_204918469.1">
    <property type="nucleotide sequence ID" value="NZ_BAAAQP010000003.1"/>
</dbReference>
<comment type="caution">
    <text evidence="7">Lacks conserved residue(s) required for the propagation of feature annotation.</text>
</comment>